<evidence type="ECO:0000256" key="3">
    <source>
        <dbReference type="ARBA" id="ARBA00022617"/>
    </source>
</evidence>
<keyword evidence="6 10" id="KW-0408">Iron</keyword>
<feature type="region of interest" description="Disordered" evidence="11">
    <location>
        <begin position="1"/>
        <end position="41"/>
    </location>
</feature>
<feature type="compositionally biased region" description="Basic and acidic residues" evidence="11">
    <location>
        <begin position="14"/>
        <end position="35"/>
    </location>
</feature>
<dbReference type="InterPro" id="IPR000511">
    <property type="entry name" value="Holocyt_c/c1_synthase"/>
</dbReference>
<keyword evidence="5 10" id="KW-0999">Mitochondrion inner membrane</keyword>
<evidence type="ECO:0000256" key="9">
    <source>
        <dbReference type="ARBA" id="ARBA00023239"/>
    </source>
</evidence>
<comment type="catalytic activity">
    <reaction evidence="10">
        <text>holo-[cytochrome c] = apo-[cytochrome c] + heme b</text>
        <dbReference type="Rhea" id="RHEA:22648"/>
        <dbReference type="Rhea" id="RHEA-COMP:10725"/>
        <dbReference type="Rhea" id="RHEA-COMP:10726"/>
        <dbReference type="ChEBI" id="CHEBI:29950"/>
        <dbReference type="ChEBI" id="CHEBI:60344"/>
        <dbReference type="ChEBI" id="CHEBI:83739"/>
        <dbReference type="EC" id="4.4.1.17"/>
    </reaction>
</comment>
<keyword evidence="4 10" id="KW-0479">Metal-binding</keyword>
<dbReference type="GO" id="GO:0004408">
    <property type="term" value="F:holocytochrome-c synthase activity"/>
    <property type="evidence" value="ECO:0007669"/>
    <property type="project" value="UniProtKB-EC"/>
</dbReference>
<dbReference type="Pfam" id="PF01265">
    <property type="entry name" value="Cyto_heme_lyase"/>
    <property type="match status" value="1"/>
</dbReference>
<dbReference type="PANTHER" id="PTHR12743:SF3">
    <property type="entry name" value="HOLOCYTOCHROME-C SYNTHASE"/>
    <property type="match status" value="1"/>
</dbReference>
<dbReference type="AlphaFoldDB" id="A0A2T9YHM9"/>
<dbReference type="PROSITE" id="PS00822">
    <property type="entry name" value="CYTO_HEME_LYASE_2"/>
    <property type="match status" value="1"/>
</dbReference>
<comment type="caution">
    <text evidence="12">The sequence shown here is derived from an EMBL/GenBank/DDBJ whole genome shotgun (WGS) entry which is preliminary data.</text>
</comment>
<keyword evidence="3 10" id="KW-0349">Heme</keyword>
<name>A0A2T9YHM9_9FUNG</name>
<reference evidence="12 13" key="1">
    <citation type="journal article" date="2018" name="MBio">
        <title>Comparative Genomics Reveals the Core Gene Toolbox for the Fungus-Insect Symbiosis.</title>
        <authorList>
            <person name="Wang Y."/>
            <person name="Stata M."/>
            <person name="Wang W."/>
            <person name="Stajich J.E."/>
            <person name="White M.M."/>
            <person name="Moncalvo J.M."/>
        </authorList>
    </citation>
    <scope>NUCLEOTIDE SEQUENCE [LARGE SCALE GENOMIC DNA]</scope>
    <source>
        <strain evidence="12 13">SWE-8-4</strain>
    </source>
</reference>
<keyword evidence="7 10" id="KW-0496">Mitochondrion</keyword>
<evidence type="ECO:0000313" key="12">
    <source>
        <dbReference type="EMBL" id="PVU91830.1"/>
    </source>
</evidence>
<comment type="subcellular location">
    <subcellularLocation>
        <location evidence="1 10">Mitochondrion inner membrane</location>
    </subcellularLocation>
</comment>
<protein>
    <recommendedName>
        <fullName evidence="10">Holocytochrome c-type synthase</fullName>
        <ecNumber evidence="10">4.4.1.17</ecNumber>
    </recommendedName>
</protein>
<evidence type="ECO:0000256" key="7">
    <source>
        <dbReference type="ARBA" id="ARBA00023128"/>
    </source>
</evidence>
<sequence>MDNQSSSPTCPVSKSEKINSAKCPVKHDKHQDDQHSASNKVSTATIESLEIDPVNNMPNLPQQMHQNQQVPLSTEREISSIPRQINAEVDSHMLKNTDENSNYWEYPSPQQFYNALMRKGQGVEEHHIDTVVQIHNFLNEGAWKEVLKWESLHRECKIHKLISLQGRPDDLSPKARIYGWFGGAKPFDRHDWYVDRCGKKVRYVIDYYEAPSEDGNPAFNLDVRPALDSFESLVSRVKMLFKSDEK</sequence>
<feature type="compositionally biased region" description="Polar residues" evidence="11">
    <location>
        <begin position="1"/>
        <end position="12"/>
    </location>
</feature>
<evidence type="ECO:0000256" key="5">
    <source>
        <dbReference type="ARBA" id="ARBA00022792"/>
    </source>
</evidence>
<gene>
    <name evidence="12" type="ORF">BB561_004181</name>
</gene>
<dbReference type="GO" id="GO:0005743">
    <property type="term" value="C:mitochondrial inner membrane"/>
    <property type="evidence" value="ECO:0007669"/>
    <property type="project" value="UniProtKB-SubCell"/>
</dbReference>
<keyword evidence="9 10" id="KW-0456">Lyase</keyword>
<dbReference type="PANTHER" id="PTHR12743">
    <property type="entry name" value="CYTOCHROME C1 HEME LYASE"/>
    <property type="match status" value="1"/>
</dbReference>
<dbReference type="EC" id="4.4.1.17" evidence="10"/>
<dbReference type="OrthoDB" id="4243at2759"/>
<proteinExistence type="inferred from homology"/>
<evidence type="ECO:0000256" key="4">
    <source>
        <dbReference type="ARBA" id="ARBA00022723"/>
    </source>
</evidence>
<dbReference type="GO" id="GO:0046872">
    <property type="term" value="F:metal ion binding"/>
    <property type="evidence" value="ECO:0007669"/>
    <property type="project" value="UniProtKB-KW"/>
</dbReference>
<comment type="similarity">
    <text evidence="2 10">Belongs to the cytochrome c-type heme lyase family.</text>
</comment>
<keyword evidence="8 10" id="KW-0472">Membrane</keyword>
<organism evidence="12 13">
    <name type="scientific">Smittium simulii</name>
    <dbReference type="NCBI Taxonomy" id="133385"/>
    <lineage>
        <taxon>Eukaryota</taxon>
        <taxon>Fungi</taxon>
        <taxon>Fungi incertae sedis</taxon>
        <taxon>Zoopagomycota</taxon>
        <taxon>Kickxellomycotina</taxon>
        <taxon>Harpellomycetes</taxon>
        <taxon>Harpellales</taxon>
        <taxon>Legeriomycetaceae</taxon>
        <taxon>Smittium</taxon>
    </lineage>
</organism>
<evidence type="ECO:0000256" key="6">
    <source>
        <dbReference type="ARBA" id="ARBA00023004"/>
    </source>
</evidence>
<dbReference type="STRING" id="133385.A0A2T9YHM9"/>
<evidence type="ECO:0000256" key="11">
    <source>
        <dbReference type="SAM" id="MobiDB-lite"/>
    </source>
</evidence>
<dbReference type="Proteomes" id="UP000245383">
    <property type="component" value="Unassembled WGS sequence"/>
</dbReference>
<evidence type="ECO:0000256" key="10">
    <source>
        <dbReference type="RuleBase" id="RU363130"/>
    </source>
</evidence>
<evidence type="ECO:0000256" key="8">
    <source>
        <dbReference type="ARBA" id="ARBA00023136"/>
    </source>
</evidence>
<evidence type="ECO:0000256" key="1">
    <source>
        <dbReference type="ARBA" id="ARBA00004273"/>
    </source>
</evidence>
<evidence type="ECO:0000313" key="13">
    <source>
        <dbReference type="Proteomes" id="UP000245383"/>
    </source>
</evidence>
<comment type="function">
    <text evidence="10">Lyase that catalyzes the covalent linking of the heme group to the cytochrome C apoprotein to produce the mature functional cytochrome.</text>
</comment>
<dbReference type="EMBL" id="MBFR01000184">
    <property type="protein sequence ID" value="PVU91830.1"/>
    <property type="molecule type" value="Genomic_DNA"/>
</dbReference>
<dbReference type="PROSITE" id="PS00821">
    <property type="entry name" value="CYTO_HEME_LYASE_1"/>
    <property type="match status" value="1"/>
</dbReference>
<evidence type="ECO:0000256" key="2">
    <source>
        <dbReference type="ARBA" id="ARBA00007255"/>
    </source>
</evidence>
<keyword evidence="13" id="KW-1185">Reference proteome</keyword>
<accession>A0A2T9YHM9</accession>